<evidence type="ECO:0000313" key="4">
    <source>
        <dbReference type="Proteomes" id="UP000009170"/>
    </source>
</evidence>
<dbReference type="GeneID" id="9834621"/>
<reference evidence="3" key="3">
    <citation type="submission" date="2017-04" db="EMBL/GenBank/DDBJ databases">
        <title>Population genomics of picophytoplankton unveils novel chromosome hypervariability.</title>
        <authorList>
            <consortium name="DOE Joint Genome Institute"/>
            <person name="Blanc-Mathieu R."/>
            <person name="Krasovec M."/>
            <person name="Hebrard M."/>
            <person name="Yau S."/>
            <person name="Desgranges E."/>
            <person name="Martin J."/>
            <person name="Schackwitz W."/>
            <person name="Kuo A."/>
            <person name="Salin G."/>
            <person name="Donnadieu C."/>
            <person name="Desdevises Y."/>
            <person name="Sanchez-Ferandin S."/>
            <person name="Moreau H."/>
            <person name="Rivals E."/>
            <person name="Grigoriev I.V."/>
            <person name="Grimsley N."/>
            <person name="Eyre-Walker A."/>
            <person name="Piganeau G."/>
        </authorList>
    </citation>
    <scope>NUCLEOTIDE SEQUENCE [LARGE SCALE GENOMIC DNA]</scope>
    <source>
        <strain evidence="3">RCC 1115</strain>
    </source>
</reference>
<dbReference type="InParanoid" id="Q01FL7"/>
<reference evidence="2" key="2">
    <citation type="journal article" date="2014" name="BMC Genomics">
        <title>An improved genome of the model marine alga Ostreococcus tauri unfolds by assessing Illumina de novo assemblies.</title>
        <authorList>
            <person name="Blanc-Mathieu R."/>
            <person name="Verhelst B."/>
            <person name="Derelle E."/>
            <person name="Rombauts S."/>
            <person name="Bouget F.Y."/>
            <person name="Carre I."/>
            <person name="Chateau A."/>
            <person name="Eyre-Walker A."/>
            <person name="Grimsley N."/>
            <person name="Moreau H."/>
            <person name="Piegu B."/>
            <person name="Rivals E."/>
            <person name="Schackwitz W."/>
            <person name="Van de Peer Y."/>
            <person name="Piganeau G."/>
        </authorList>
    </citation>
    <scope>NUCLEOTIDE SEQUENCE</scope>
    <source>
        <strain evidence="2">RCC4221</strain>
    </source>
</reference>
<name>Q01FL7_OSTTA</name>
<evidence type="ECO:0000313" key="3">
    <source>
        <dbReference type="EMBL" id="OUS42412.1"/>
    </source>
</evidence>
<dbReference type="EMBL" id="KZ155838">
    <property type="protein sequence ID" value="OUS42412.1"/>
    <property type="molecule type" value="Genomic_DNA"/>
</dbReference>
<proteinExistence type="predicted"/>
<dbReference type="Proteomes" id="UP000009170">
    <property type="component" value="Unassembled WGS sequence"/>
</dbReference>
<accession>A0A1Y5I5H2</accession>
<dbReference type="EMBL" id="CAID01000001">
    <property type="protein sequence ID" value="CAL50477.1"/>
    <property type="molecule type" value="Genomic_DNA"/>
</dbReference>
<organism evidence="2 4">
    <name type="scientific">Ostreococcus tauri</name>
    <name type="common">Marine green alga</name>
    <dbReference type="NCBI Taxonomy" id="70448"/>
    <lineage>
        <taxon>Eukaryota</taxon>
        <taxon>Viridiplantae</taxon>
        <taxon>Chlorophyta</taxon>
        <taxon>Mamiellophyceae</taxon>
        <taxon>Mamiellales</taxon>
        <taxon>Bathycoccaceae</taxon>
        <taxon>Ostreococcus</taxon>
    </lineage>
</organism>
<keyword evidence="4" id="KW-1185">Reference proteome</keyword>
<gene>
    <name evidence="3" type="ORF">BE221DRAFT_339</name>
    <name evidence="2" type="ORF">OT_ostta01g05740</name>
</gene>
<accession>A0A454Y3G0</accession>
<dbReference type="KEGG" id="ota:OT_ostta01g05740"/>
<accession>Q01FL7</accession>
<feature type="region of interest" description="Disordered" evidence="1">
    <location>
        <begin position="128"/>
        <end position="184"/>
    </location>
</feature>
<sequence>MDAIRARLDAIRARSPVTDRHGRTERAENGAFNDERFKFTSRDADAFTAPASPTSPFATDDDARVAVDTAIERLEALSTTMPAVKSALELVERDAAGRVTTASFARVAEALKEISDLVASRGVMNGEKPTITVPPRSPAGGMSSLGSSPRIVSPGGLRRSTSPIGPARRVRVDGDDEDVREVPSQTNRVRVAVNDRDEDDEVSAARFREWGEHVRATGRATEHREVENHLREDMIEQYRAFLQNATPPRDPFIAALAEQMMNSIREKEEMTQGVHRARQMIEALAESDKAKTLAIERLCEEIERMGGQVPDDVDKLGVQWAPGAFDEQGSDDDE</sequence>
<reference evidence="2 4" key="1">
    <citation type="journal article" date="2006" name="Proc. Natl. Acad. Sci. U.S.A.">
        <title>Genome analysis of the smallest free-living eukaryote Ostreococcus tauri unveils many unique features.</title>
        <authorList>
            <person name="Derelle E."/>
            <person name="Ferraz C."/>
            <person name="Rombauts S."/>
            <person name="Rouze P."/>
            <person name="Worden A.Z."/>
            <person name="Robbens S."/>
            <person name="Partensky F."/>
            <person name="Degroeve S."/>
            <person name="Echeynie S."/>
            <person name="Cooke R."/>
            <person name="Saeys Y."/>
            <person name="Wuyts J."/>
            <person name="Jabbari K."/>
            <person name="Bowler C."/>
            <person name="Panaud O."/>
            <person name="Piegu B."/>
            <person name="Ball S.G."/>
            <person name="Ral J.-P."/>
            <person name="Bouget F.-Y."/>
            <person name="Piganeau G."/>
            <person name="De Baets B."/>
            <person name="Picard A."/>
            <person name="Delseny M."/>
            <person name="Demaille J."/>
            <person name="Van de Peer Y."/>
            <person name="Moreau H."/>
        </authorList>
    </citation>
    <scope>NUCLEOTIDE SEQUENCE [LARGE SCALE GENOMIC DNA]</scope>
    <source>
        <strain evidence="2 4">OTTH0595</strain>
    </source>
</reference>
<evidence type="ECO:0000313" key="2">
    <source>
        <dbReference type="EMBL" id="CAL50477.1"/>
    </source>
</evidence>
<dbReference type="RefSeq" id="XP_003074626.1">
    <property type="nucleotide sequence ID" value="XM_003074579.1"/>
</dbReference>
<dbReference type="Proteomes" id="UP000195557">
    <property type="component" value="Unassembled WGS sequence"/>
</dbReference>
<evidence type="ECO:0000256" key="1">
    <source>
        <dbReference type="SAM" id="MobiDB-lite"/>
    </source>
</evidence>
<protein>
    <submittedName>
        <fullName evidence="2">Unnamed product</fullName>
    </submittedName>
</protein>
<dbReference type="AlphaFoldDB" id="Q01FL7"/>